<dbReference type="EMBL" id="RSAS01000090">
    <property type="protein sequence ID" value="RRR76898.1"/>
    <property type="molecule type" value="Genomic_DNA"/>
</dbReference>
<dbReference type="AlphaFoldDB" id="A0A426U993"/>
<protein>
    <submittedName>
        <fullName evidence="2">TIGR02221 family CRISPR-associated protein</fullName>
    </submittedName>
</protein>
<dbReference type="InterPro" id="IPR011742">
    <property type="entry name" value="CRISPR-assoc_prot_TM1812"/>
</dbReference>
<feature type="region of interest" description="Disordered" evidence="1">
    <location>
        <begin position="88"/>
        <end position="111"/>
    </location>
</feature>
<gene>
    <name evidence="2" type="ORF">EI684_02215</name>
</gene>
<evidence type="ECO:0000313" key="3">
    <source>
        <dbReference type="Proteomes" id="UP000280307"/>
    </source>
</evidence>
<dbReference type="Proteomes" id="UP000280307">
    <property type="component" value="Unassembled WGS sequence"/>
</dbReference>
<accession>A0A426U993</accession>
<dbReference type="NCBIfam" id="TIGR02221">
    <property type="entry name" value="cas_TM1812"/>
    <property type="match status" value="1"/>
</dbReference>
<evidence type="ECO:0000256" key="1">
    <source>
        <dbReference type="SAM" id="MobiDB-lite"/>
    </source>
</evidence>
<comment type="caution">
    <text evidence="2">The sequence shown here is derived from an EMBL/GenBank/DDBJ whole genome shotgun (WGS) entry which is preliminary data.</text>
</comment>
<organism evidence="2 3">
    <name type="scientific">Candidatus Viridilinea halotolerans</name>
    <dbReference type="NCBI Taxonomy" id="2491704"/>
    <lineage>
        <taxon>Bacteria</taxon>
        <taxon>Bacillati</taxon>
        <taxon>Chloroflexota</taxon>
        <taxon>Chloroflexia</taxon>
        <taxon>Chloroflexales</taxon>
        <taxon>Chloroflexineae</taxon>
        <taxon>Oscillochloridaceae</taxon>
        <taxon>Candidatus Viridilinea</taxon>
    </lineage>
</organism>
<dbReference type="CDD" id="cd09732">
    <property type="entry name" value="Csx1_III-U"/>
    <property type="match status" value="1"/>
</dbReference>
<proteinExistence type="predicted"/>
<reference evidence="2 3" key="1">
    <citation type="submission" date="2018-12" db="EMBL/GenBank/DDBJ databases">
        <title>Genome Sequence of Candidatus Viridilinea halotolerans isolated from saline sulfide-rich spring.</title>
        <authorList>
            <person name="Grouzdev D.S."/>
            <person name="Burganskaya E.I."/>
            <person name="Krutkina M.S."/>
            <person name="Sukhacheva M.V."/>
            <person name="Gorlenko V.M."/>
        </authorList>
    </citation>
    <scope>NUCLEOTIDE SEQUENCE [LARGE SCALE GENOMIC DNA]</scope>
    <source>
        <strain evidence="2">Chok-6</strain>
    </source>
</reference>
<name>A0A426U993_9CHLR</name>
<sequence>MCKAFLACTQSVVTPLTWQVGRVQHQLVPQAAHRAPPARSHESLAAPQNLPGARRWMFGGTTGGCTARTWQVVSPLCMRKLFTPHPKLRKNALPPPSSLLPPRSSLPESPPTMPRKAITFLGLGNYQETTYCWESQACTTPLMAEATARIFRPDLLVVLLTPEAQQAKFPDLQQRLAGVLPVQPLPIPAGHAEQELWQIFAVLATEIKPGDELIFDMTNAFRSLPLLALLAANFVRSVRGATLERMIYGAFEARQENQTPIFDLTPFVALLDWTSATDTFLRYGRADDLAQRVRQTPPSAQPFSAGQARQFATQLASLTRALQAVRPVEVMREAHKLEVQLQTLTVQLASEPQVVPFSMLLERIASEYMPLALAEPTASTERHAVLQRTLYMVRWYLAKQMPVHALTLSREWLVSLIVVRMDLDLFSYISRAQAERILNDQPPVPAAAATMNDLENLRQLWRTIAQMRNDVAHTGMRANPTRAEKLIAHAAQIYPQLAALMGGA</sequence>
<evidence type="ECO:0000313" key="2">
    <source>
        <dbReference type="EMBL" id="RRR76898.1"/>
    </source>
</evidence>